<proteinExistence type="predicted"/>
<dbReference type="RefSeq" id="WP_142704698.1">
    <property type="nucleotide sequence ID" value="NZ_VIRS01000007.1"/>
</dbReference>
<gene>
    <name evidence="2" type="ORF">FL583_12140</name>
</gene>
<reference evidence="2 3" key="1">
    <citation type="submission" date="2019-07" db="EMBL/GenBank/DDBJ databases">
        <title>Cryptosporangium phraense sp. nov., isolated from plant litter.</title>
        <authorList>
            <person name="Suriyachadkun C."/>
        </authorList>
    </citation>
    <scope>NUCLEOTIDE SEQUENCE [LARGE SCALE GENOMIC DNA]</scope>
    <source>
        <strain evidence="2 3">A-T 5661</strain>
    </source>
</reference>
<dbReference type="Proteomes" id="UP000317982">
    <property type="component" value="Unassembled WGS sequence"/>
</dbReference>
<dbReference type="InParanoid" id="A0A545ATR9"/>
<feature type="compositionally biased region" description="Basic and acidic residues" evidence="1">
    <location>
        <begin position="33"/>
        <end position="44"/>
    </location>
</feature>
<accession>A0A545ATR9</accession>
<evidence type="ECO:0000313" key="2">
    <source>
        <dbReference type="EMBL" id="TQS44716.1"/>
    </source>
</evidence>
<feature type="compositionally biased region" description="Basic and acidic residues" evidence="1">
    <location>
        <begin position="54"/>
        <end position="64"/>
    </location>
</feature>
<evidence type="ECO:0000256" key="1">
    <source>
        <dbReference type="SAM" id="MobiDB-lite"/>
    </source>
</evidence>
<comment type="caution">
    <text evidence="2">The sequence shown here is derived from an EMBL/GenBank/DDBJ whole genome shotgun (WGS) entry which is preliminary data.</text>
</comment>
<feature type="region of interest" description="Disordered" evidence="1">
    <location>
        <begin position="1"/>
        <end position="64"/>
    </location>
</feature>
<sequence length="64" mass="7096">MADTRGHWDQLPGWTPDPEDTADGATPTFGGHPHAEDVPEYRPDDPEDAVFDAGRPHVEEYLPI</sequence>
<evidence type="ECO:0000313" key="3">
    <source>
        <dbReference type="Proteomes" id="UP000317982"/>
    </source>
</evidence>
<protein>
    <submittedName>
        <fullName evidence="2">Uncharacterized protein</fullName>
    </submittedName>
</protein>
<dbReference type="EMBL" id="VIRS01000007">
    <property type="protein sequence ID" value="TQS44716.1"/>
    <property type="molecule type" value="Genomic_DNA"/>
</dbReference>
<name>A0A545ATR9_9ACTN</name>
<keyword evidence="3" id="KW-1185">Reference proteome</keyword>
<organism evidence="2 3">
    <name type="scientific">Cryptosporangium phraense</name>
    <dbReference type="NCBI Taxonomy" id="2593070"/>
    <lineage>
        <taxon>Bacteria</taxon>
        <taxon>Bacillati</taxon>
        <taxon>Actinomycetota</taxon>
        <taxon>Actinomycetes</taxon>
        <taxon>Cryptosporangiales</taxon>
        <taxon>Cryptosporangiaceae</taxon>
        <taxon>Cryptosporangium</taxon>
    </lineage>
</organism>
<dbReference type="AlphaFoldDB" id="A0A545ATR9"/>